<comment type="caution">
    <text evidence="1">The sequence shown here is derived from an EMBL/GenBank/DDBJ whole genome shotgun (WGS) entry which is preliminary data.</text>
</comment>
<sequence length="63" mass="6570">MDRPQAEAASPSALHAAAPKLFGTEPCHDARVLTGGGNSARILLGDQVYALRITKAGKLILTK</sequence>
<protein>
    <submittedName>
        <fullName evidence="1">Hemin uptake protein HemP</fullName>
    </submittedName>
</protein>
<evidence type="ECO:0000313" key="2">
    <source>
        <dbReference type="Proteomes" id="UP001239680"/>
    </source>
</evidence>
<keyword evidence="2" id="KW-1185">Reference proteome</keyword>
<dbReference type="Proteomes" id="UP001239680">
    <property type="component" value="Unassembled WGS sequence"/>
</dbReference>
<dbReference type="InterPro" id="IPR019600">
    <property type="entry name" value="Hemin_uptake_protein_HemP"/>
</dbReference>
<accession>A0ABU0VY72</accession>
<dbReference type="Pfam" id="PF10636">
    <property type="entry name" value="hemP"/>
    <property type="match status" value="1"/>
</dbReference>
<dbReference type="EMBL" id="JAVDBT010000008">
    <property type="protein sequence ID" value="MDQ2066697.1"/>
    <property type="molecule type" value="Genomic_DNA"/>
</dbReference>
<organism evidence="1 2">
    <name type="scientific">Pseudogemmobacter lacusdianii</name>
    <dbReference type="NCBI Taxonomy" id="3069608"/>
    <lineage>
        <taxon>Bacteria</taxon>
        <taxon>Pseudomonadati</taxon>
        <taxon>Pseudomonadota</taxon>
        <taxon>Alphaproteobacteria</taxon>
        <taxon>Rhodobacterales</taxon>
        <taxon>Paracoccaceae</taxon>
        <taxon>Pseudogemmobacter</taxon>
    </lineage>
</organism>
<gene>
    <name evidence="1" type="ORF">Q9295_09940</name>
</gene>
<dbReference type="Gene3D" id="2.10.70.10">
    <property type="entry name" value="Complement Module, domain 1"/>
    <property type="match status" value="1"/>
</dbReference>
<dbReference type="RefSeq" id="WP_306680406.1">
    <property type="nucleotide sequence ID" value="NZ_JAVDBT010000008.1"/>
</dbReference>
<proteinExistence type="predicted"/>
<name>A0ABU0VY72_9RHOB</name>
<reference evidence="1 2" key="1">
    <citation type="submission" date="2023-08" db="EMBL/GenBank/DDBJ databases">
        <title>Characterization of two Paracoccaceae strains isolated from Phycosphere and proposal of Xinfangfangia lacusdiani sp. nov.</title>
        <authorList>
            <person name="Deng Y."/>
            <person name="Zhang Y.Q."/>
        </authorList>
    </citation>
    <scope>NUCLEOTIDE SEQUENCE [LARGE SCALE GENOMIC DNA]</scope>
    <source>
        <strain evidence="1 2">CPCC 101601</strain>
    </source>
</reference>
<evidence type="ECO:0000313" key="1">
    <source>
        <dbReference type="EMBL" id="MDQ2066697.1"/>
    </source>
</evidence>